<comment type="caution">
    <text evidence="1">The sequence shown here is derived from an EMBL/GenBank/DDBJ whole genome shotgun (WGS) entry which is preliminary data.</text>
</comment>
<keyword evidence="2" id="KW-1185">Reference proteome</keyword>
<dbReference type="EMBL" id="BPQB01000045">
    <property type="protein sequence ID" value="GJE95028.1"/>
    <property type="molecule type" value="Genomic_DNA"/>
</dbReference>
<dbReference type="AlphaFoldDB" id="A0A9P3GFE6"/>
<dbReference type="Proteomes" id="UP000703269">
    <property type="component" value="Unassembled WGS sequence"/>
</dbReference>
<protein>
    <submittedName>
        <fullName evidence="1">Uncharacterized protein</fullName>
    </submittedName>
</protein>
<gene>
    <name evidence="1" type="ORF">PsYK624_112070</name>
</gene>
<evidence type="ECO:0000313" key="1">
    <source>
        <dbReference type="EMBL" id="GJE95028.1"/>
    </source>
</evidence>
<sequence length="102" mass="11725">MLALLNHVKSSHIILRHSGLLHELLHHADHVPAIVPRRQPYAWDHRNQEPRDPPALLFRLDLRVAESEVLEAVAHREIRIRIGADGLRCGWGRLDGKHERAP</sequence>
<accession>A0A9P3GFE6</accession>
<reference evidence="1 2" key="1">
    <citation type="submission" date="2021-08" db="EMBL/GenBank/DDBJ databases">
        <title>Draft Genome Sequence of Phanerochaete sordida strain YK-624.</title>
        <authorList>
            <person name="Mori T."/>
            <person name="Dohra H."/>
            <person name="Suzuki T."/>
            <person name="Kawagishi H."/>
            <person name="Hirai H."/>
        </authorList>
    </citation>
    <scope>NUCLEOTIDE SEQUENCE [LARGE SCALE GENOMIC DNA]</scope>
    <source>
        <strain evidence="1 2">YK-624</strain>
    </source>
</reference>
<evidence type="ECO:0000313" key="2">
    <source>
        <dbReference type="Proteomes" id="UP000703269"/>
    </source>
</evidence>
<organism evidence="1 2">
    <name type="scientific">Phanerochaete sordida</name>
    <dbReference type="NCBI Taxonomy" id="48140"/>
    <lineage>
        <taxon>Eukaryota</taxon>
        <taxon>Fungi</taxon>
        <taxon>Dikarya</taxon>
        <taxon>Basidiomycota</taxon>
        <taxon>Agaricomycotina</taxon>
        <taxon>Agaricomycetes</taxon>
        <taxon>Polyporales</taxon>
        <taxon>Phanerochaetaceae</taxon>
        <taxon>Phanerochaete</taxon>
    </lineage>
</organism>
<proteinExistence type="predicted"/>
<name>A0A9P3GFE6_9APHY</name>